<keyword evidence="12" id="KW-0564">Palmitate</keyword>
<comment type="similarity">
    <text evidence="2">Belongs to the BexD/CtrA/VexA family.</text>
</comment>
<reference evidence="18 19" key="1">
    <citation type="submission" date="2020-06" db="EMBL/GenBank/DDBJ databases">
        <title>High-quality draft genome of sulfate reducer Desulfobacter latus type strain AcrS2 isolated from marine sediment.</title>
        <authorList>
            <person name="Hoppe M."/>
            <person name="Larsen C.K."/>
            <person name="Marshall I.P.G."/>
            <person name="Schramm A."/>
            <person name="Marietou A.G."/>
        </authorList>
    </citation>
    <scope>NUCLEOTIDE SEQUENCE [LARGE SCALE GENOMIC DNA]</scope>
    <source>
        <strain evidence="18 19">AcRS2</strain>
    </source>
</reference>
<feature type="signal peptide" evidence="15">
    <location>
        <begin position="1"/>
        <end position="24"/>
    </location>
</feature>
<feature type="chain" id="PRO_5032672207" evidence="15">
    <location>
        <begin position="25"/>
        <end position="198"/>
    </location>
</feature>
<evidence type="ECO:0000256" key="3">
    <source>
        <dbReference type="ARBA" id="ARBA00022448"/>
    </source>
</evidence>
<dbReference type="Gene3D" id="3.30.1950.10">
    <property type="entry name" value="wza like domain"/>
    <property type="match status" value="1"/>
</dbReference>
<dbReference type="InterPro" id="IPR054765">
    <property type="entry name" value="SLBB_dom"/>
</dbReference>
<accession>A0A850SY10</accession>
<evidence type="ECO:0000256" key="8">
    <source>
        <dbReference type="ARBA" id="ARBA00023047"/>
    </source>
</evidence>
<dbReference type="PANTHER" id="PTHR33619:SF3">
    <property type="entry name" value="POLYSACCHARIDE EXPORT PROTEIN GFCE-RELATED"/>
    <property type="match status" value="1"/>
</dbReference>
<evidence type="ECO:0000256" key="1">
    <source>
        <dbReference type="ARBA" id="ARBA00004571"/>
    </source>
</evidence>
<dbReference type="InterPro" id="IPR003715">
    <property type="entry name" value="Poly_export_N"/>
</dbReference>
<proteinExistence type="inferred from homology"/>
<feature type="domain" description="Polysaccharide export protein N-terminal" evidence="16">
    <location>
        <begin position="37"/>
        <end position="111"/>
    </location>
</feature>
<evidence type="ECO:0000256" key="15">
    <source>
        <dbReference type="SAM" id="SignalP"/>
    </source>
</evidence>
<dbReference type="Proteomes" id="UP000553343">
    <property type="component" value="Unassembled WGS sequence"/>
</dbReference>
<evidence type="ECO:0000256" key="7">
    <source>
        <dbReference type="ARBA" id="ARBA00022729"/>
    </source>
</evidence>
<keyword evidence="6" id="KW-0812">Transmembrane</keyword>
<keyword evidence="8" id="KW-0625">Polysaccharide transport</keyword>
<keyword evidence="5" id="KW-0762">Sugar transport</keyword>
<protein>
    <submittedName>
        <fullName evidence="18">Polysaccharide biosynthesis/export family protein</fullName>
    </submittedName>
</protein>
<evidence type="ECO:0000256" key="11">
    <source>
        <dbReference type="ARBA" id="ARBA00023136"/>
    </source>
</evidence>
<dbReference type="GO" id="GO:0046930">
    <property type="term" value="C:pore complex"/>
    <property type="evidence" value="ECO:0007669"/>
    <property type="project" value="UniProtKB-KW"/>
</dbReference>
<gene>
    <name evidence="18" type="ORF">HXW94_13920</name>
</gene>
<comment type="caution">
    <text evidence="18">The sequence shown here is derived from an EMBL/GenBank/DDBJ whole genome shotgun (WGS) entry which is preliminary data.</text>
</comment>
<sequence length="198" mass="21952">MFKIKSIPCFFCFFFMLFAAYLCIAGNVAAGSAGVSTDRDYKIGVGDVLQVTTWKEEDLTFEKVFVRNDGKITIPLLDDIQAEGRTTMQLKKAIETGLAEFVEAPTVTVTLANPGSQKYYILGEVVGVGEYPLIKKLTVVQAFALAKGFTEWASKDEIILFRKENGKEQMIKIDYDDITDGELGNDIQLKADDIIIVP</sequence>
<keyword evidence="14" id="KW-0449">Lipoprotein</keyword>
<organism evidence="18 19">
    <name type="scientific">Desulfobacter latus</name>
    <dbReference type="NCBI Taxonomy" id="2292"/>
    <lineage>
        <taxon>Bacteria</taxon>
        <taxon>Pseudomonadati</taxon>
        <taxon>Thermodesulfobacteriota</taxon>
        <taxon>Desulfobacteria</taxon>
        <taxon>Desulfobacterales</taxon>
        <taxon>Desulfobacteraceae</taxon>
        <taxon>Desulfobacter</taxon>
    </lineage>
</organism>
<evidence type="ECO:0000256" key="10">
    <source>
        <dbReference type="ARBA" id="ARBA00023114"/>
    </source>
</evidence>
<evidence type="ECO:0000256" key="4">
    <source>
        <dbReference type="ARBA" id="ARBA00022452"/>
    </source>
</evidence>
<dbReference type="EMBL" id="JACADJ010000057">
    <property type="protein sequence ID" value="NWH06069.1"/>
    <property type="molecule type" value="Genomic_DNA"/>
</dbReference>
<dbReference type="Pfam" id="PF02563">
    <property type="entry name" value="Poly_export"/>
    <property type="match status" value="1"/>
</dbReference>
<keyword evidence="11" id="KW-0472">Membrane</keyword>
<evidence type="ECO:0000256" key="12">
    <source>
        <dbReference type="ARBA" id="ARBA00023139"/>
    </source>
</evidence>
<keyword evidence="19" id="KW-1185">Reference proteome</keyword>
<evidence type="ECO:0000256" key="13">
    <source>
        <dbReference type="ARBA" id="ARBA00023237"/>
    </source>
</evidence>
<evidence type="ECO:0000256" key="9">
    <source>
        <dbReference type="ARBA" id="ARBA00023065"/>
    </source>
</evidence>
<evidence type="ECO:0000259" key="17">
    <source>
        <dbReference type="Pfam" id="PF22461"/>
    </source>
</evidence>
<dbReference type="GO" id="GO:0006811">
    <property type="term" value="P:monoatomic ion transport"/>
    <property type="evidence" value="ECO:0007669"/>
    <property type="project" value="UniProtKB-KW"/>
</dbReference>
<dbReference type="AlphaFoldDB" id="A0A850SY10"/>
<keyword evidence="9" id="KW-0406">Ion transport</keyword>
<dbReference type="InterPro" id="IPR049712">
    <property type="entry name" value="Poly_export"/>
</dbReference>
<dbReference type="Pfam" id="PF22461">
    <property type="entry name" value="SLBB_2"/>
    <property type="match status" value="1"/>
</dbReference>
<evidence type="ECO:0000256" key="2">
    <source>
        <dbReference type="ARBA" id="ARBA00009450"/>
    </source>
</evidence>
<dbReference type="GO" id="GO:0009279">
    <property type="term" value="C:cell outer membrane"/>
    <property type="evidence" value="ECO:0007669"/>
    <property type="project" value="UniProtKB-SubCell"/>
</dbReference>
<keyword evidence="4" id="KW-1134">Transmembrane beta strand</keyword>
<evidence type="ECO:0000256" key="14">
    <source>
        <dbReference type="ARBA" id="ARBA00023288"/>
    </source>
</evidence>
<feature type="domain" description="SLBB" evidence="17">
    <location>
        <begin position="117"/>
        <end position="197"/>
    </location>
</feature>
<dbReference type="GO" id="GO:0015288">
    <property type="term" value="F:porin activity"/>
    <property type="evidence" value="ECO:0007669"/>
    <property type="project" value="UniProtKB-KW"/>
</dbReference>
<evidence type="ECO:0000313" key="19">
    <source>
        <dbReference type="Proteomes" id="UP000553343"/>
    </source>
</evidence>
<keyword evidence="13" id="KW-0998">Cell outer membrane</keyword>
<evidence type="ECO:0000313" key="18">
    <source>
        <dbReference type="EMBL" id="NWH06069.1"/>
    </source>
</evidence>
<dbReference type="PANTHER" id="PTHR33619">
    <property type="entry name" value="POLYSACCHARIDE EXPORT PROTEIN GFCE-RELATED"/>
    <property type="match status" value="1"/>
</dbReference>
<keyword evidence="3" id="KW-0813">Transport</keyword>
<evidence type="ECO:0000259" key="16">
    <source>
        <dbReference type="Pfam" id="PF02563"/>
    </source>
</evidence>
<dbReference type="GO" id="GO:0015159">
    <property type="term" value="F:polysaccharide transmembrane transporter activity"/>
    <property type="evidence" value="ECO:0007669"/>
    <property type="project" value="InterPro"/>
</dbReference>
<evidence type="ECO:0000256" key="5">
    <source>
        <dbReference type="ARBA" id="ARBA00022597"/>
    </source>
</evidence>
<name>A0A850SY10_9BACT</name>
<keyword evidence="7 15" id="KW-0732">Signal</keyword>
<comment type="subcellular location">
    <subcellularLocation>
        <location evidence="1">Cell outer membrane</location>
        <topology evidence="1">Multi-pass membrane protein</topology>
    </subcellularLocation>
</comment>
<evidence type="ECO:0000256" key="6">
    <source>
        <dbReference type="ARBA" id="ARBA00022692"/>
    </source>
</evidence>
<keyword evidence="10" id="KW-0626">Porin</keyword>